<dbReference type="EMBL" id="DRMJ01000335">
    <property type="protein sequence ID" value="HHL43252.1"/>
    <property type="molecule type" value="Genomic_DNA"/>
</dbReference>
<sequence length="147" mass="16590">MDTKNRSKSFEDRLDGRFEGVLRWPDLDALWMRVIQGKKPWYVYEVGRDVPTKPLETQALTEQIKSIDSFLHREHDHDYCGVVYVDDAGDPSLIKVLDPNNLGASCGSGGVKIWPKYILSLGPPSAVGEKLDAEGKPAWWKTLVFKS</sequence>
<evidence type="ECO:0000313" key="1">
    <source>
        <dbReference type="EMBL" id="HHL43252.1"/>
    </source>
</evidence>
<proteinExistence type="predicted"/>
<dbReference type="Proteomes" id="UP000885830">
    <property type="component" value="Unassembled WGS sequence"/>
</dbReference>
<gene>
    <name evidence="1" type="ORF">ENJ42_06525</name>
</gene>
<dbReference type="AlphaFoldDB" id="A0A7C5M0D4"/>
<reference evidence="1" key="1">
    <citation type="journal article" date="2020" name="mSystems">
        <title>Genome- and Community-Level Interaction Insights into Carbon Utilization and Element Cycling Functions of Hydrothermarchaeota in Hydrothermal Sediment.</title>
        <authorList>
            <person name="Zhou Z."/>
            <person name="Liu Y."/>
            <person name="Xu W."/>
            <person name="Pan J."/>
            <person name="Luo Z.H."/>
            <person name="Li M."/>
        </authorList>
    </citation>
    <scope>NUCLEOTIDE SEQUENCE [LARGE SCALE GENOMIC DNA]</scope>
    <source>
        <strain evidence="1">HyVt-485</strain>
    </source>
</reference>
<name>A0A7C5M0D4_9PROT</name>
<protein>
    <submittedName>
        <fullName evidence="1">Uncharacterized protein</fullName>
    </submittedName>
</protein>
<organism evidence="1">
    <name type="scientific">Hellea balneolensis</name>
    <dbReference type="NCBI Taxonomy" id="287478"/>
    <lineage>
        <taxon>Bacteria</taxon>
        <taxon>Pseudomonadati</taxon>
        <taxon>Pseudomonadota</taxon>
        <taxon>Alphaproteobacteria</taxon>
        <taxon>Maricaulales</taxon>
        <taxon>Robiginitomaculaceae</taxon>
        <taxon>Hellea</taxon>
    </lineage>
</organism>
<comment type="caution">
    <text evidence="1">The sequence shown here is derived from an EMBL/GenBank/DDBJ whole genome shotgun (WGS) entry which is preliminary data.</text>
</comment>
<accession>A0A7C5M0D4</accession>